<accession>A0ABR3LV54</accession>
<gene>
    <name evidence="1" type="ORF">QQF64_011925</name>
</gene>
<dbReference type="EMBL" id="JAYMGO010000018">
    <property type="protein sequence ID" value="KAL1256380.1"/>
    <property type="molecule type" value="Genomic_DNA"/>
</dbReference>
<proteinExistence type="predicted"/>
<keyword evidence="2" id="KW-1185">Reference proteome</keyword>
<evidence type="ECO:0000313" key="2">
    <source>
        <dbReference type="Proteomes" id="UP001558613"/>
    </source>
</evidence>
<dbReference type="Proteomes" id="UP001558613">
    <property type="component" value="Unassembled WGS sequence"/>
</dbReference>
<organism evidence="1 2">
    <name type="scientific">Cirrhinus molitorella</name>
    <name type="common">mud carp</name>
    <dbReference type="NCBI Taxonomy" id="172907"/>
    <lineage>
        <taxon>Eukaryota</taxon>
        <taxon>Metazoa</taxon>
        <taxon>Chordata</taxon>
        <taxon>Craniata</taxon>
        <taxon>Vertebrata</taxon>
        <taxon>Euteleostomi</taxon>
        <taxon>Actinopterygii</taxon>
        <taxon>Neopterygii</taxon>
        <taxon>Teleostei</taxon>
        <taxon>Ostariophysi</taxon>
        <taxon>Cypriniformes</taxon>
        <taxon>Cyprinidae</taxon>
        <taxon>Labeoninae</taxon>
        <taxon>Labeonini</taxon>
        <taxon>Cirrhinus</taxon>
    </lineage>
</organism>
<protein>
    <submittedName>
        <fullName evidence="1">Uncharacterized protein</fullName>
    </submittedName>
</protein>
<sequence length="99" mass="10478">MHSGLMLSCPLTQPHLSSLNVDKSIATGCGAIKTLLNCSSVPSELQTHPAASQRSFLSEIPSLPVKLWLCSIHLRPSVTLRVSSRQAVPVGCGSARVSE</sequence>
<evidence type="ECO:0000313" key="1">
    <source>
        <dbReference type="EMBL" id="KAL1256380.1"/>
    </source>
</evidence>
<name>A0ABR3LV54_9TELE</name>
<reference evidence="1 2" key="1">
    <citation type="submission" date="2023-09" db="EMBL/GenBank/DDBJ databases">
        <authorList>
            <person name="Wang M."/>
        </authorList>
    </citation>
    <scope>NUCLEOTIDE SEQUENCE [LARGE SCALE GENOMIC DNA]</scope>
    <source>
        <strain evidence="1">GT-2023</strain>
        <tissue evidence="1">Liver</tissue>
    </source>
</reference>
<comment type="caution">
    <text evidence="1">The sequence shown here is derived from an EMBL/GenBank/DDBJ whole genome shotgun (WGS) entry which is preliminary data.</text>
</comment>